<dbReference type="Proteomes" id="UP000590811">
    <property type="component" value="Unassembled WGS sequence"/>
</dbReference>
<name>A0A839PSM3_9MICO</name>
<dbReference type="EMBL" id="JACHVT010000003">
    <property type="protein sequence ID" value="MBB2986109.1"/>
    <property type="molecule type" value="Genomic_DNA"/>
</dbReference>
<sequence>MGDVDTAIALVGRLRGWTPRPYDDVTLDAVEMVTLEGDVAIELRWTRNSDAPTRQPFTLIMTVQELLNLQYGGADRVDVAFGFLTLAIEEPHDTTLAGVREVFRSLP</sequence>
<organism evidence="1 2">
    <name type="scientific">Terracoccus luteus</name>
    <dbReference type="NCBI Taxonomy" id="53356"/>
    <lineage>
        <taxon>Bacteria</taxon>
        <taxon>Bacillati</taxon>
        <taxon>Actinomycetota</taxon>
        <taxon>Actinomycetes</taxon>
        <taxon>Micrococcales</taxon>
        <taxon>Intrasporangiaceae</taxon>
        <taxon>Terracoccus</taxon>
    </lineage>
</organism>
<reference evidence="1 2" key="1">
    <citation type="submission" date="2020-08" db="EMBL/GenBank/DDBJ databases">
        <title>Genomic Encyclopedia of Type Strains, Phase IV (KMG-V): Genome sequencing to study the core and pangenomes of soil and plant-associated prokaryotes.</title>
        <authorList>
            <person name="Whitman W."/>
        </authorList>
    </citation>
    <scope>NUCLEOTIDE SEQUENCE [LARGE SCALE GENOMIC DNA]</scope>
    <source>
        <strain evidence="1 2">B3ACCR2</strain>
    </source>
</reference>
<dbReference type="AlphaFoldDB" id="A0A839PSM3"/>
<dbReference type="RefSeq" id="WP_184509151.1">
    <property type="nucleotide sequence ID" value="NZ_JACHVT010000003.1"/>
</dbReference>
<gene>
    <name evidence="1" type="ORF">FHW14_001263</name>
</gene>
<protein>
    <submittedName>
        <fullName evidence="1">Uncharacterized protein</fullName>
    </submittedName>
</protein>
<evidence type="ECO:0000313" key="2">
    <source>
        <dbReference type="Proteomes" id="UP000590811"/>
    </source>
</evidence>
<comment type="caution">
    <text evidence="1">The sequence shown here is derived from an EMBL/GenBank/DDBJ whole genome shotgun (WGS) entry which is preliminary data.</text>
</comment>
<proteinExistence type="predicted"/>
<accession>A0A839PSM3</accession>
<evidence type="ECO:0000313" key="1">
    <source>
        <dbReference type="EMBL" id="MBB2986109.1"/>
    </source>
</evidence>